<reference evidence="7 8" key="1">
    <citation type="journal article" date="2014" name="Nat. Genet.">
        <title>Whole-genome sequence of a flatfish provides insights into ZW sex chromosome evolution and adaptation to a benthic lifestyle.</title>
        <authorList>
            <person name="Chen S."/>
            <person name="Zhang G."/>
            <person name="Shao C."/>
            <person name="Huang Q."/>
            <person name="Liu G."/>
            <person name="Zhang P."/>
            <person name="Song W."/>
            <person name="An N."/>
            <person name="Chalopin D."/>
            <person name="Volff J.N."/>
            <person name="Hong Y."/>
            <person name="Li Q."/>
            <person name="Sha Z."/>
            <person name="Zhou H."/>
            <person name="Xie M."/>
            <person name="Yu Q."/>
            <person name="Liu Y."/>
            <person name="Xiang H."/>
            <person name="Wang N."/>
            <person name="Wu K."/>
            <person name="Yang C."/>
            <person name="Zhou Q."/>
            <person name="Liao X."/>
            <person name="Yang L."/>
            <person name="Hu Q."/>
            <person name="Zhang J."/>
            <person name="Meng L."/>
            <person name="Jin L."/>
            <person name="Tian Y."/>
            <person name="Lian J."/>
            <person name="Yang J."/>
            <person name="Miao G."/>
            <person name="Liu S."/>
            <person name="Liang Z."/>
            <person name="Yan F."/>
            <person name="Li Y."/>
            <person name="Sun B."/>
            <person name="Zhang H."/>
            <person name="Zhang J."/>
            <person name="Zhu Y."/>
            <person name="Du M."/>
            <person name="Zhao Y."/>
            <person name="Schartl M."/>
            <person name="Tang Q."/>
            <person name="Wang J."/>
        </authorList>
    </citation>
    <scope>NUCLEOTIDE SEQUENCE</scope>
</reference>
<evidence type="ECO:0000256" key="1">
    <source>
        <dbReference type="ARBA" id="ARBA00004328"/>
    </source>
</evidence>
<comment type="caution">
    <text evidence="5">Lacks conserved residue(s) required for the propagation of feature annotation.</text>
</comment>
<dbReference type="SUPFAM" id="SSF57535">
    <property type="entry name" value="Complement control module/SCR domain"/>
    <property type="match status" value="2"/>
</dbReference>
<dbReference type="AlphaFoldDB" id="A0A3P8VJM7"/>
<evidence type="ECO:0000313" key="7">
    <source>
        <dbReference type="Ensembl" id="ENSCSEP00000015473.1"/>
    </source>
</evidence>
<feature type="domain" description="Sushi" evidence="6">
    <location>
        <begin position="123"/>
        <end position="185"/>
    </location>
</feature>
<evidence type="ECO:0000256" key="5">
    <source>
        <dbReference type="PROSITE-ProRule" id="PRU00302"/>
    </source>
</evidence>
<dbReference type="InParanoid" id="A0A3P8VJM7"/>
<dbReference type="Pfam" id="PF00084">
    <property type="entry name" value="Sushi"/>
    <property type="match status" value="2"/>
</dbReference>
<dbReference type="Ensembl" id="ENSCSET00000015662.1">
    <property type="protein sequence ID" value="ENSCSEP00000015473.1"/>
    <property type="gene ID" value="ENSCSEG00000009949.1"/>
</dbReference>
<dbReference type="InterPro" id="IPR035976">
    <property type="entry name" value="Sushi/SCR/CCP_sf"/>
</dbReference>
<protein>
    <recommendedName>
        <fullName evidence="6">Sushi domain-containing protein</fullName>
    </recommendedName>
</protein>
<evidence type="ECO:0000256" key="4">
    <source>
        <dbReference type="ARBA" id="ARBA00023157"/>
    </source>
</evidence>
<dbReference type="CDD" id="cd00033">
    <property type="entry name" value="CCP"/>
    <property type="match status" value="2"/>
</dbReference>
<keyword evidence="3" id="KW-0732">Signal</keyword>
<evidence type="ECO:0000256" key="2">
    <source>
        <dbReference type="ARBA" id="ARBA00022659"/>
    </source>
</evidence>
<evidence type="ECO:0000256" key="3">
    <source>
        <dbReference type="ARBA" id="ARBA00022729"/>
    </source>
</evidence>
<evidence type="ECO:0000313" key="8">
    <source>
        <dbReference type="Proteomes" id="UP000265120"/>
    </source>
</evidence>
<keyword evidence="2 5" id="KW-0768">Sushi</keyword>
<dbReference type="SMART" id="SM00032">
    <property type="entry name" value="CCP"/>
    <property type="match status" value="2"/>
</dbReference>
<dbReference type="PANTHER" id="PTHR45785">
    <property type="entry name" value="COMPLEMENT FACTOR H-RELATED"/>
    <property type="match status" value="1"/>
</dbReference>
<dbReference type="PROSITE" id="PS50923">
    <property type="entry name" value="SUSHI"/>
    <property type="match status" value="2"/>
</dbReference>
<keyword evidence="8" id="KW-1185">Reference proteome</keyword>
<accession>A0A3P8VJM7</accession>
<reference evidence="7" key="2">
    <citation type="submission" date="2025-08" db="UniProtKB">
        <authorList>
            <consortium name="Ensembl"/>
        </authorList>
    </citation>
    <scope>IDENTIFICATION</scope>
</reference>
<dbReference type="STRING" id="244447.ENSCSEP00000015473"/>
<comment type="subcellular location">
    <subcellularLocation>
        <location evidence="1">Virion</location>
    </subcellularLocation>
</comment>
<dbReference type="InterPro" id="IPR051503">
    <property type="entry name" value="ComplSys_Reg/VirEntry_Med"/>
</dbReference>
<keyword evidence="4" id="KW-1015">Disulfide bond</keyword>
<dbReference type="PANTHER" id="PTHR45785:SF2">
    <property type="entry name" value="COMPLEMENT FACTOR H-RELATED"/>
    <property type="match status" value="1"/>
</dbReference>
<evidence type="ECO:0000259" key="6">
    <source>
        <dbReference type="PROSITE" id="PS50923"/>
    </source>
</evidence>
<dbReference type="Gene3D" id="2.10.70.10">
    <property type="entry name" value="Complement Module, domain 1"/>
    <property type="match status" value="2"/>
</dbReference>
<name>A0A3P8VJM7_CYNSE</name>
<organism evidence="7 8">
    <name type="scientific">Cynoglossus semilaevis</name>
    <name type="common">Tongue sole</name>
    <dbReference type="NCBI Taxonomy" id="244447"/>
    <lineage>
        <taxon>Eukaryota</taxon>
        <taxon>Metazoa</taxon>
        <taxon>Chordata</taxon>
        <taxon>Craniata</taxon>
        <taxon>Vertebrata</taxon>
        <taxon>Euteleostomi</taxon>
        <taxon>Actinopterygii</taxon>
        <taxon>Neopterygii</taxon>
        <taxon>Teleostei</taxon>
        <taxon>Neoteleostei</taxon>
        <taxon>Acanthomorphata</taxon>
        <taxon>Carangaria</taxon>
        <taxon>Pleuronectiformes</taxon>
        <taxon>Pleuronectoidei</taxon>
        <taxon>Cynoglossidae</taxon>
        <taxon>Cynoglossinae</taxon>
        <taxon>Cynoglossus</taxon>
    </lineage>
</organism>
<feature type="domain" description="Sushi" evidence="6">
    <location>
        <begin position="21"/>
        <end position="83"/>
    </location>
</feature>
<reference evidence="7" key="3">
    <citation type="submission" date="2025-09" db="UniProtKB">
        <authorList>
            <consortium name="Ensembl"/>
        </authorList>
    </citation>
    <scope>IDENTIFICATION</scope>
</reference>
<dbReference type="InterPro" id="IPR000436">
    <property type="entry name" value="Sushi_SCR_CCP_dom"/>
</dbReference>
<dbReference type="Proteomes" id="UP000265120">
    <property type="component" value="Chromosome 20"/>
</dbReference>
<dbReference type="GeneTree" id="ENSGT00940000177007"/>
<sequence length="243" mass="27399">IRKSVFRHTITMFLCSPGDPDSCDAPPQVPHAIIVGHDYQKVYPVDSHVTYQCEDGFTSMQSDSATKVFCIAGSWSETPVCIPNSEQPKDPQRWYENGHVIWIRKSVFRHTIKMFLCSPGDPESCGAPPQVPHAIIVGHDYQKVYPVDSHVTYQCEDGFTSMQNNSTTDVFCIAGFWSETPVCMKYRAVTYRNISQRGGIIPDNCISSLRCLEAHSLNRRDESKLEGSTEKVCILNNFYSSFL</sequence>
<proteinExistence type="predicted"/>